<feature type="region of interest" description="Disordered" evidence="1">
    <location>
        <begin position="106"/>
        <end position="126"/>
    </location>
</feature>
<reference evidence="2" key="2">
    <citation type="journal article" date="2024" name="Plant">
        <title>Genomic evolution and insights into agronomic trait innovations of Sesamum species.</title>
        <authorList>
            <person name="Miao H."/>
            <person name="Wang L."/>
            <person name="Qu L."/>
            <person name="Liu H."/>
            <person name="Sun Y."/>
            <person name="Le M."/>
            <person name="Wang Q."/>
            <person name="Wei S."/>
            <person name="Zheng Y."/>
            <person name="Lin W."/>
            <person name="Duan Y."/>
            <person name="Cao H."/>
            <person name="Xiong S."/>
            <person name="Wang X."/>
            <person name="Wei L."/>
            <person name="Li C."/>
            <person name="Ma Q."/>
            <person name="Ju M."/>
            <person name="Zhao R."/>
            <person name="Li G."/>
            <person name="Mu C."/>
            <person name="Tian Q."/>
            <person name="Mei H."/>
            <person name="Zhang T."/>
            <person name="Gao T."/>
            <person name="Zhang H."/>
        </authorList>
    </citation>
    <scope>NUCLEOTIDE SEQUENCE</scope>
    <source>
        <strain evidence="2">KEN1</strain>
    </source>
</reference>
<dbReference type="EMBL" id="JACGWN010000015">
    <property type="protein sequence ID" value="KAL0402443.1"/>
    <property type="molecule type" value="Genomic_DNA"/>
</dbReference>
<proteinExistence type="predicted"/>
<evidence type="ECO:0000313" key="2">
    <source>
        <dbReference type="EMBL" id="KAL0402443.1"/>
    </source>
</evidence>
<reference evidence="2" key="1">
    <citation type="submission" date="2020-06" db="EMBL/GenBank/DDBJ databases">
        <authorList>
            <person name="Li T."/>
            <person name="Hu X."/>
            <person name="Zhang T."/>
            <person name="Song X."/>
            <person name="Zhang H."/>
            <person name="Dai N."/>
            <person name="Sheng W."/>
            <person name="Hou X."/>
            <person name="Wei L."/>
        </authorList>
    </citation>
    <scope>NUCLEOTIDE SEQUENCE</scope>
    <source>
        <strain evidence="2">KEN1</strain>
        <tissue evidence="2">Leaf</tissue>
    </source>
</reference>
<evidence type="ECO:0000256" key="1">
    <source>
        <dbReference type="SAM" id="MobiDB-lite"/>
    </source>
</evidence>
<comment type="caution">
    <text evidence="2">The sequence shown here is derived from an EMBL/GenBank/DDBJ whole genome shotgun (WGS) entry which is preliminary data.</text>
</comment>
<name>A0AAW2TD18_9LAMI</name>
<accession>A0AAW2TD18</accession>
<organism evidence="2">
    <name type="scientific">Sesamum latifolium</name>
    <dbReference type="NCBI Taxonomy" id="2727402"/>
    <lineage>
        <taxon>Eukaryota</taxon>
        <taxon>Viridiplantae</taxon>
        <taxon>Streptophyta</taxon>
        <taxon>Embryophyta</taxon>
        <taxon>Tracheophyta</taxon>
        <taxon>Spermatophyta</taxon>
        <taxon>Magnoliopsida</taxon>
        <taxon>eudicotyledons</taxon>
        <taxon>Gunneridae</taxon>
        <taxon>Pentapetalae</taxon>
        <taxon>asterids</taxon>
        <taxon>lamiids</taxon>
        <taxon>Lamiales</taxon>
        <taxon>Pedaliaceae</taxon>
        <taxon>Sesamum</taxon>
    </lineage>
</organism>
<gene>
    <name evidence="2" type="ORF">Slati_4274200</name>
</gene>
<dbReference type="AlphaFoldDB" id="A0AAW2TD18"/>
<sequence length="126" mass="14815">MSSRTDWKELEPDTSKILQDLREIQKTVQDYGHRLIHIPMKIENLSQKMDEILKILPDLQKGLTDLKTEVADLKKTKGIALRHPSLDKSESGMPLEQYLFYTRRGRRRKFQRQKPETNGSERLLTP</sequence>
<protein>
    <submittedName>
        <fullName evidence="2">Uncharacterized protein</fullName>
    </submittedName>
</protein>